<reference evidence="1 2" key="1">
    <citation type="submission" date="2018-08" db="EMBL/GenBank/DDBJ databases">
        <title>Genome and evolution of the arbuscular mycorrhizal fungus Diversispora epigaea (formerly Glomus versiforme) and its bacterial endosymbionts.</title>
        <authorList>
            <person name="Sun X."/>
            <person name="Fei Z."/>
            <person name="Harrison M."/>
        </authorList>
    </citation>
    <scope>NUCLEOTIDE SEQUENCE [LARGE SCALE GENOMIC DNA]</scope>
    <source>
        <strain evidence="1 2">IT104</strain>
    </source>
</reference>
<comment type="caution">
    <text evidence="1">The sequence shown here is derived from an EMBL/GenBank/DDBJ whole genome shotgun (WGS) entry which is preliminary data.</text>
</comment>
<dbReference type="EMBL" id="PQFF01000054">
    <property type="protein sequence ID" value="RHZ85982.1"/>
    <property type="molecule type" value="Genomic_DNA"/>
</dbReference>
<dbReference type="AlphaFoldDB" id="A0A397JFQ1"/>
<dbReference type="Proteomes" id="UP000266861">
    <property type="component" value="Unassembled WGS sequence"/>
</dbReference>
<name>A0A397JFQ1_9GLOM</name>
<proteinExistence type="predicted"/>
<dbReference type="OrthoDB" id="10504404at2759"/>
<evidence type="ECO:0000313" key="1">
    <source>
        <dbReference type="EMBL" id="RHZ85982.1"/>
    </source>
</evidence>
<accession>A0A397JFQ1</accession>
<organism evidence="1 2">
    <name type="scientific">Diversispora epigaea</name>
    <dbReference type="NCBI Taxonomy" id="1348612"/>
    <lineage>
        <taxon>Eukaryota</taxon>
        <taxon>Fungi</taxon>
        <taxon>Fungi incertae sedis</taxon>
        <taxon>Mucoromycota</taxon>
        <taxon>Glomeromycotina</taxon>
        <taxon>Glomeromycetes</taxon>
        <taxon>Diversisporales</taxon>
        <taxon>Diversisporaceae</taxon>
        <taxon>Diversispora</taxon>
    </lineage>
</organism>
<keyword evidence="2" id="KW-1185">Reference proteome</keyword>
<protein>
    <submittedName>
        <fullName evidence="1">Uncharacterized protein</fullName>
    </submittedName>
</protein>
<gene>
    <name evidence="1" type="ORF">Glove_57g76</name>
</gene>
<evidence type="ECO:0000313" key="2">
    <source>
        <dbReference type="Proteomes" id="UP000266861"/>
    </source>
</evidence>
<sequence>MKLSFVLIQPNFKLSQSKGLKPPKISSVPATFVTTIVPDVQSKCSKMSWDENHLYFHEELIEIHKEYLLIENVSFTFEGSSRVGIVLEGNSRFCDYAIWHINKTYQKTYGPRFGTTTDKFLIVDYEVFKIIKKTC</sequence>